<accession>A0A417YHK6</accession>
<comment type="caution">
    <text evidence="6">The sequence shown here is derived from an EMBL/GenBank/DDBJ whole genome shotgun (WGS) entry which is preliminary data.</text>
</comment>
<sequence length="125" mass="13999">MKGMHTMKWICYATGYVFIISGMMKLINPDFREIFAGVGLPFPEVMLLLVALVELGCGMLIVGRMYMNIAVAPLIFIMLGALYFTKIPLIGTSGFLNFSFQARLDIVLIILLLLIWQHARGQKAI</sequence>
<evidence type="ECO:0000313" key="6">
    <source>
        <dbReference type="EMBL" id="RHW32357.1"/>
    </source>
</evidence>
<dbReference type="Pfam" id="PF07681">
    <property type="entry name" value="DoxX"/>
    <property type="match status" value="1"/>
</dbReference>
<gene>
    <name evidence="6" type="ORF">D1B32_10920</name>
</gene>
<keyword evidence="2 5" id="KW-0812">Transmembrane</keyword>
<feature type="transmembrane region" description="Helical" evidence="5">
    <location>
        <begin position="34"/>
        <end position="53"/>
    </location>
</feature>
<organism evidence="6 7">
    <name type="scientific">Oceanobacillus profundus</name>
    <dbReference type="NCBI Taxonomy" id="372463"/>
    <lineage>
        <taxon>Bacteria</taxon>
        <taxon>Bacillati</taxon>
        <taxon>Bacillota</taxon>
        <taxon>Bacilli</taxon>
        <taxon>Bacillales</taxon>
        <taxon>Bacillaceae</taxon>
        <taxon>Oceanobacillus</taxon>
    </lineage>
</organism>
<evidence type="ECO:0000313" key="7">
    <source>
        <dbReference type="Proteomes" id="UP000285456"/>
    </source>
</evidence>
<evidence type="ECO:0000256" key="3">
    <source>
        <dbReference type="ARBA" id="ARBA00022989"/>
    </source>
</evidence>
<dbReference type="EMBL" id="QWEH01000006">
    <property type="protein sequence ID" value="RHW32357.1"/>
    <property type="molecule type" value="Genomic_DNA"/>
</dbReference>
<evidence type="ECO:0000256" key="5">
    <source>
        <dbReference type="SAM" id="Phobius"/>
    </source>
</evidence>
<dbReference type="AlphaFoldDB" id="A0A417YHK6"/>
<evidence type="ECO:0000256" key="4">
    <source>
        <dbReference type="ARBA" id="ARBA00023136"/>
    </source>
</evidence>
<comment type="subcellular location">
    <subcellularLocation>
        <location evidence="1">Membrane</location>
        <topology evidence="1">Multi-pass membrane protein</topology>
    </subcellularLocation>
</comment>
<proteinExistence type="predicted"/>
<evidence type="ECO:0000256" key="1">
    <source>
        <dbReference type="ARBA" id="ARBA00004141"/>
    </source>
</evidence>
<dbReference type="OrthoDB" id="2969770at2"/>
<dbReference type="InterPro" id="IPR032808">
    <property type="entry name" value="DoxX"/>
</dbReference>
<feature type="transmembrane region" description="Helical" evidence="5">
    <location>
        <begin position="65"/>
        <end position="84"/>
    </location>
</feature>
<keyword evidence="4 5" id="KW-0472">Membrane</keyword>
<feature type="transmembrane region" description="Helical" evidence="5">
    <location>
        <begin position="96"/>
        <end position="116"/>
    </location>
</feature>
<reference evidence="6 7" key="1">
    <citation type="journal article" date="2007" name="Int. J. Syst. Evol. Microbiol.">
        <title>Oceanobacillus profundus sp. nov., isolated from a deep-sea sediment core.</title>
        <authorList>
            <person name="Kim Y.G."/>
            <person name="Choi D.H."/>
            <person name="Hyun S."/>
            <person name="Cho B.C."/>
        </authorList>
    </citation>
    <scope>NUCLEOTIDE SEQUENCE [LARGE SCALE GENOMIC DNA]</scope>
    <source>
        <strain evidence="6 7">DSM 18246</strain>
    </source>
</reference>
<keyword evidence="3 5" id="KW-1133">Transmembrane helix</keyword>
<feature type="transmembrane region" description="Helical" evidence="5">
    <location>
        <begin position="9"/>
        <end position="28"/>
    </location>
</feature>
<dbReference type="GO" id="GO:0016020">
    <property type="term" value="C:membrane"/>
    <property type="evidence" value="ECO:0007669"/>
    <property type="project" value="UniProtKB-SubCell"/>
</dbReference>
<evidence type="ECO:0000256" key="2">
    <source>
        <dbReference type="ARBA" id="ARBA00022692"/>
    </source>
</evidence>
<protein>
    <submittedName>
        <fullName evidence="6">DoxX family protein</fullName>
    </submittedName>
</protein>
<name>A0A417YHK6_9BACI</name>
<dbReference type="Proteomes" id="UP000285456">
    <property type="component" value="Unassembled WGS sequence"/>
</dbReference>
<keyword evidence="7" id="KW-1185">Reference proteome</keyword>